<evidence type="ECO:0008006" key="5">
    <source>
        <dbReference type="Google" id="ProtNLM"/>
    </source>
</evidence>
<keyword evidence="2" id="KW-0732">Signal</keyword>
<keyword evidence="4" id="KW-1185">Reference proteome</keyword>
<dbReference type="RefSeq" id="WP_010262079.1">
    <property type="nucleotide sequence ID" value="NZ_CAEG01000011.1"/>
</dbReference>
<feature type="compositionally biased region" description="Polar residues" evidence="1">
    <location>
        <begin position="304"/>
        <end position="319"/>
    </location>
</feature>
<name>A0A1H4BVD8_9BACT</name>
<gene>
    <name evidence="3" type="ORF">SAMN05444145_10449</name>
</gene>
<sequence length="906" mass="102166">MTRYALLLAALFGLSPLVSARTVRSGTPQVYRSYRPARVTITVEDKETKDPLIGATVSIMSGADTLRGTTSKEDFYRTLAVYKCDRIFRDSVDLEVSYLGYKPYKERFAAAEFRSRIEVKMEVDEQSIAQVVVVGKQIAMVFKGDTTVYNAGAFKTMADDRFEELLKQLPGVEIKDNRILAGGEEVKRVLIDGKNFFGNKSQYALTDLEASDVKSVRVYEELSPEAKRLGNTTARKEKVMDVETKSKRSVLQGGNLEASIGASLEKDYSGRREIRHSEAGTYYRNNEKGNWRFAASNLKDDNSQAENASFNSKLTPTKQTDARAEYTYRRGDSTSISTTVDFQRRRQSSVSRSMTEYFPTDDYALRTEESSGESLSKNLSGSLSNQTSIQRRKNTFFAMTDIRFESGDSHSRSATSRRIDDDETRTHLNNDSDNRNIRFSTRLSYRFALSRRSSLAFSVNGQYGTQDQDGWQVDTTASVQGLQVKLRNNGDGRRYGFETSVDYGYKIGENVRFSAAYSFKRSYDRSKMLAVDFLGDPQGALDPVNSYNYTNDSYSHNLQTGLHYGRDELWIMATLTGSVHQVARDERFPEKRRFPRTFYQLNPWFSLTAGKSARRFHLNISSMPQMIPTESLRSTLDATNPLSLRAGNPDLKLPNNLMGSAGLSFNNAPKARAFSIHFGGGYTFNYITSQRKLFLEETYLPQYDYTAQKGAQLSTQTNVEGCYSLNGSVNFSQQISSLRSTVNAGINYNFQQTPYFLDETLYHSGRHALSFRAGFESGFSSKVKISVSSVTSMSSYSAQNSNTQDLQETVRARLDLRFGKYFASVANAYEFYCNSNSHTLTRHNVILNAAAGRKFGKENRLGLSVGVVDILNRPDYASTVFETDYMRTSSVSYLGRYGYLRMAYTF</sequence>
<reference evidence="3 4" key="1">
    <citation type="submission" date="2016-10" db="EMBL/GenBank/DDBJ databases">
        <authorList>
            <person name="de Groot N.N."/>
        </authorList>
    </citation>
    <scope>NUCLEOTIDE SEQUENCE [LARGE SCALE GENOMIC DNA]</scope>
    <source>
        <strain evidence="3 4">DSM 25383</strain>
    </source>
</reference>
<protein>
    <recommendedName>
        <fullName evidence="5">Outer membrane protein beta-barrel family protein</fullName>
    </recommendedName>
</protein>
<accession>A0A1H4BVD8</accession>
<evidence type="ECO:0000313" key="4">
    <source>
        <dbReference type="Proteomes" id="UP000183253"/>
    </source>
</evidence>
<evidence type="ECO:0000313" key="3">
    <source>
        <dbReference type="EMBL" id="SEA51792.1"/>
    </source>
</evidence>
<dbReference type="Proteomes" id="UP000183253">
    <property type="component" value="Unassembled WGS sequence"/>
</dbReference>
<proteinExistence type="predicted"/>
<feature type="chain" id="PRO_5010158305" description="Outer membrane protein beta-barrel family protein" evidence="2">
    <location>
        <begin position="21"/>
        <end position="906"/>
    </location>
</feature>
<dbReference type="AlphaFoldDB" id="A0A1H4BVD8"/>
<feature type="signal peptide" evidence="2">
    <location>
        <begin position="1"/>
        <end position="20"/>
    </location>
</feature>
<dbReference type="OrthoDB" id="603275at2"/>
<dbReference type="EMBL" id="FNRI01000004">
    <property type="protein sequence ID" value="SEA51792.1"/>
    <property type="molecule type" value="Genomic_DNA"/>
</dbReference>
<evidence type="ECO:0000256" key="1">
    <source>
        <dbReference type="SAM" id="MobiDB-lite"/>
    </source>
</evidence>
<dbReference type="SUPFAM" id="SSF56935">
    <property type="entry name" value="Porins"/>
    <property type="match status" value="1"/>
</dbReference>
<dbReference type="STRING" id="1033731.SAMN05444145_10449"/>
<feature type="compositionally biased region" description="Basic and acidic residues" evidence="1">
    <location>
        <begin position="320"/>
        <end position="330"/>
    </location>
</feature>
<evidence type="ECO:0000256" key="2">
    <source>
        <dbReference type="SAM" id="SignalP"/>
    </source>
</evidence>
<organism evidence="3 4">
    <name type="scientific">Alistipes timonensis JC136</name>
    <dbReference type="NCBI Taxonomy" id="1033731"/>
    <lineage>
        <taxon>Bacteria</taxon>
        <taxon>Pseudomonadati</taxon>
        <taxon>Bacteroidota</taxon>
        <taxon>Bacteroidia</taxon>
        <taxon>Bacteroidales</taxon>
        <taxon>Rikenellaceae</taxon>
        <taxon>Alistipes</taxon>
    </lineage>
</organism>
<feature type="region of interest" description="Disordered" evidence="1">
    <location>
        <begin position="302"/>
        <end position="330"/>
    </location>
</feature>
<feature type="region of interest" description="Disordered" evidence="1">
    <location>
        <begin position="407"/>
        <end position="433"/>
    </location>
</feature>